<keyword evidence="8 12" id="KW-0648">Protein biosynthesis</keyword>
<reference evidence="17 18" key="1">
    <citation type="submission" date="2019-10" db="EMBL/GenBank/DDBJ databases">
        <authorList>
            <person name="Wang R."/>
        </authorList>
    </citation>
    <scope>NUCLEOTIDE SEQUENCE [LARGE SCALE GENOMIC DNA]</scope>
    <source>
        <strain evidence="17 18">ATCC 19377</strain>
    </source>
</reference>
<dbReference type="InterPro" id="IPR045864">
    <property type="entry name" value="aa-tRNA-synth_II/BPL/LPL"/>
</dbReference>
<feature type="coiled-coil region" evidence="15">
    <location>
        <begin position="30"/>
        <end position="64"/>
    </location>
</feature>
<dbReference type="PRINTS" id="PR00981">
    <property type="entry name" value="TRNASYNTHSER"/>
</dbReference>
<evidence type="ECO:0000256" key="14">
    <source>
        <dbReference type="PIRSR" id="PIRSR001529-2"/>
    </source>
</evidence>
<evidence type="ECO:0000256" key="11">
    <source>
        <dbReference type="ARBA" id="ARBA00048823"/>
    </source>
</evidence>
<dbReference type="SUPFAM" id="SSF55681">
    <property type="entry name" value="Class II aaRS and biotin synthetases"/>
    <property type="match status" value="1"/>
</dbReference>
<dbReference type="UniPathway" id="UPA00906">
    <property type="reaction ID" value="UER00895"/>
</dbReference>
<feature type="binding site" evidence="13">
    <location>
        <position position="379"/>
    </location>
    <ligand>
        <name>L-serine</name>
        <dbReference type="ChEBI" id="CHEBI:33384"/>
    </ligand>
</feature>
<evidence type="ECO:0000256" key="12">
    <source>
        <dbReference type="HAMAP-Rule" id="MF_00176"/>
    </source>
</evidence>
<dbReference type="NCBIfam" id="TIGR00414">
    <property type="entry name" value="serS"/>
    <property type="match status" value="1"/>
</dbReference>
<dbReference type="Pfam" id="PF00587">
    <property type="entry name" value="tRNA-synt_2b"/>
    <property type="match status" value="1"/>
</dbReference>
<dbReference type="InterPro" id="IPR033729">
    <property type="entry name" value="SerRS_core"/>
</dbReference>
<dbReference type="EC" id="6.1.1.11" evidence="12"/>
<evidence type="ECO:0000256" key="4">
    <source>
        <dbReference type="ARBA" id="ARBA00022490"/>
    </source>
</evidence>
<comment type="pathway">
    <text evidence="2 12">Aminoacyl-tRNA biosynthesis; selenocysteinyl-tRNA(Sec) biosynthesis; L-seryl-tRNA(Sec) from L-serine and tRNA(Sec): step 1/1.</text>
</comment>
<dbReference type="GO" id="GO:0005524">
    <property type="term" value="F:ATP binding"/>
    <property type="evidence" value="ECO:0007669"/>
    <property type="project" value="UniProtKB-UniRule"/>
</dbReference>
<dbReference type="RefSeq" id="WP_031573751.1">
    <property type="nucleotide sequence ID" value="NZ_CP045571.1"/>
</dbReference>
<dbReference type="HAMAP" id="MF_00176">
    <property type="entry name" value="Ser_tRNA_synth_type1"/>
    <property type="match status" value="1"/>
</dbReference>
<dbReference type="Proteomes" id="UP000363590">
    <property type="component" value="Chromosome"/>
</dbReference>
<evidence type="ECO:0000313" key="18">
    <source>
        <dbReference type="Proteomes" id="UP000363590"/>
    </source>
</evidence>
<feature type="binding site" evidence="12 14">
    <location>
        <begin position="259"/>
        <end position="261"/>
    </location>
    <ligand>
        <name>ATP</name>
        <dbReference type="ChEBI" id="CHEBI:30616"/>
    </ligand>
</feature>
<evidence type="ECO:0000256" key="6">
    <source>
        <dbReference type="ARBA" id="ARBA00022741"/>
    </source>
</evidence>
<name>A0A5P9XPB9_ACITH</name>
<keyword evidence="6 12" id="KW-0547">Nucleotide-binding</keyword>
<evidence type="ECO:0000256" key="1">
    <source>
        <dbReference type="ARBA" id="ARBA00004496"/>
    </source>
</evidence>
<dbReference type="Pfam" id="PF02403">
    <property type="entry name" value="Seryl_tRNA_N"/>
    <property type="match status" value="1"/>
</dbReference>
<dbReference type="InterPro" id="IPR002314">
    <property type="entry name" value="aa-tRNA-synt_IIb"/>
</dbReference>
<comment type="caution">
    <text evidence="12">Lacks conserved residue(s) required for the propagation of feature annotation.</text>
</comment>
<dbReference type="InterPro" id="IPR002317">
    <property type="entry name" value="Ser-tRNA-ligase_type_1"/>
</dbReference>
<gene>
    <name evidence="12 17" type="primary">serS</name>
    <name evidence="17" type="ORF">GCD22_00467</name>
</gene>
<comment type="domain">
    <text evidence="12">Consists of two distinct domains, a catalytic core and a N-terminal extension that is involved in tRNA binding.</text>
</comment>
<evidence type="ECO:0000256" key="9">
    <source>
        <dbReference type="ARBA" id="ARBA00023146"/>
    </source>
</evidence>
<evidence type="ECO:0000256" key="5">
    <source>
        <dbReference type="ARBA" id="ARBA00022598"/>
    </source>
</evidence>
<dbReference type="SUPFAM" id="SSF46589">
    <property type="entry name" value="tRNA-binding arm"/>
    <property type="match status" value="1"/>
</dbReference>
<evidence type="ECO:0000313" key="17">
    <source>
        <dbReference type="EMBL" id="QFX94986.1"/>
    </source>
</evidence>
<evidence type="ECO:0000256" key="2">
    <source>
        <dbReference type="ARBA" id="ARBA00005045"/>
    </source>
</evidence>
<keyword evidence="4 12" id="KW-0963">Cytoplasm</keyword>
<organism evidence="17 18">
    <name type="scientific">Acidithiobacillus thiooxidans ATCC 19377</name>
    <dbReference type="NCBI Taxonomy" id="637390"/>
    <lineage>
        <taxon>Bacteria</taxon>
        <taxon>Pseudomonadati</taxon>
        <taxon>Pseudomonadota</taxon>
        <taxon>Acidithiobacillia</taxon>
        <taxon>Acidithiobacillales</taxon>
        <taxon>Acidithiobacillaceae</taxon>
        <taxon>Acidithiobacillus</taxon>
    </lineage>
</organism>
<feature type="binding site" evidence="13">
    <location>
        <position position="259"/>
    </location>
    <ligand>
        <name>L-serine</name>
        <dbReference type="ChEBI" id="CHEBI:33384"/>
    </ligand>
</feature>
<evidence type="ECO:0000256" key="7">
    <source>
        <dbReference type="ARBA" id="ARBA00022840"/>
    </source>
</evidence>
<keyword evidence="9 12" id="KW-0030">Aminoacyl-tRNA synthetase</keyword>
<dbReference type="InterPro" id="IPR042103">
    <property type="entry name" value="SerRS_1_N_sf"/>
</dbReference>
<keyword evidence="15" id="KW-0175">Coiled coil</keyword>
<dbReference type="EMBL" id="CP045571">
    <property type="protein sequence ID" value="QFX94986.1"/>
    <property type="molecule type" value="Genomic_DNA"/>
</dbReference>
<dbReference type="PROSITE" id="PS50862">
    <property type="entry name" value="AA_TRNA_LIGASE_II"/>
    <property type="match status" value="1"/>
</dbReference>
<dbReference type="InterPro" id="IPR010978">
    <property type="entry name" value="tRNA-bd_arm"/>
</dbReference>
<evidence type="ECO:0000256" key="3">
    <source>
        <dbReference type="ARBA" id="ARBA00010728"/>
    </source>
</evidence>
<dbReference type="KEGG" id="atx:GCD22_00467"/>
<keyword evidence="7 12" id="KW-0067">ATP-binding</keyword>
<dbReference type="GO" id="GO:0006434">
    <property type="term" value="P:seryl-tRNA aminoacylation"/>
    <property type="evidence" value="ECO:0007669"/>
    <property type="project" value="UniProtKB-UniRule"/>
</dbReference>
<dbReference type="PANTHER" id="PTHR43697">
    <property type="entry name" value="SERYL-TRNA SYNTHETASE"/>
    <property type="match status" value="1"/>
</dbReference>
<sequence length="421" mass="46999">MLDPNLLRNEPETVAAALARRHFKLDVSALTALDQQRKSLQIQMEEQRNARNEASREIAQARRQGLDTTAMQNAAGQYGETIKALEQSLEIVLQQWEALVSSLPNIPQSSVPDGRDEADNVLVRHWGTPREFSFTPKDHVDLGEALGILDFAAGVRLAGARFVVLRGLGARLERALTQFMLDLHVTAHAYTEIAPPFLANSESLFGTGQLPKFEEDLFALRDDPYYLIPTAEVPLTNLLRGEIVSTLPQRFCAYTPCFRREAGAYGRDTRGMIRQHQFDKVELVQVVRPQDSAAALEELTGHAEKILQLLELPYRVMALCAGDMGFSAARTYDLEVWLPGQSQYREISSCSNFESFQARRLQLRYRGEDGKPQLVHTLNGSGLAIGRTLVALLENHQQADGSVHIPEVLRPYLGGMEILRA</sequence>
<dbReference type="GeneID" id="60694883"/>
<comment type="subunit">
    <text evidence="12">Homodimer. The tRNA molecule binds across the dimer.</text>
</comment>
<dbReference type="GO" id="GO:0005737">
    <property type="term" value="C:cytoplasm"/>
    <property type="evidence" value="ECO:0007669"/>
    <property type="project" value="UniProtKB-SubCell"/>
</dbReference>
<dbReference type="GO" id="GO:0004828">
    <property type="term" value="F:serine-tRNA ligase activity"/>
    <property type="evidence" value="ECO:0007669"/>
    <property type="project" value="UniProtKB-UniRule"/>
</dbReference>
<dbReference type="Gene3D" id="1.10.287.40">
    <property type="entry name" value="Serine-tRNA synthetase, tRNA binding domain"/>
    <property type="match status" value="1"/>
</dbReference>
<evidence type="ECO:0000256" key="8">
    <source>
        <dbReference type="ARBA" id="ARBA00022917"/>
    </source>
</evidence>
<dbReference type="GO" id="GO:0016260">
    <property type="term" value="P:selenocysteine biosynthetic process"/>
    <property type="evidence" value="ECO:0007669"/>
    <property type="project" value="UniProtKB-UniRule"/>
</dbReference>
<evidence type="ECO:0000256" key="13">
    <source>
        <dbReference type="PIRSR" id="PIRSR001529-1"/>
    </source>
</evidence>
<dbReference type="CDD" id="cd00770">
    <property type="entry name" value="SerRS_core"/>
    <property type="match status" value="1"/>
</dbReference>
<comment type="similarity">
    <text evidence="3 12">Belongs to the class-II aminoacyl-tRNA synthetase family. Type-1 seryl-tRNA synthetase subfamily.</text>
</comment>
<feature type="binding site" evidence="12 13">
    <location>
        <position position="282"/>
    </location>
    <ligand>
        <name>L-serine</name>
        <dbReference type="ChEBI" id="CHEBI:33384"/>
    </ligand>
</feature>
<feature type="binding site" evidence="12">
    <location>
        <position position="381"/>
    </location>
    <ligand>
        <name>L-serine</name>
        <dbReference type="ChEBI" id="CHEBI:33384"/>
    </ligand>
</feature>
<evidence type="ECO:0000256" key="15">
    <source>
        <dbReference type="SAM" id="Coils"/>
    </source>
</evidence>
<dbReference type="Gene3D" id="3.30.930.10">
    <property type="entry name" value="Bira Bifunctional Protein, Domain 2"/>
    <property type="match status" value="1"/>
</dbReference>
<evidence type="ECO:0000259" key="16">
    <source>
        <dbReference type="PROSITE" id="PS50862"/>
    </source>
</evidence>
<keyword evidence="5 12" id="KW-0436">Ligase</keyword>
<comment type="catalytic activity">
    <reaction evidence="11 12">
        <text>tRNA(Ser) + L-serine + ATP = L-seryl-tRNA(Ser) + AMP + diphosphate + H(+)</text>
        <dbReference type="Rhea" id="RHEA:12292"/>
        <dbReference type="Rhea" id="RHEA-COMP:9669"/>
        <dbReference type="Rhea" id="RHEA-COMP:9703"/>
        <dbReference type="ChEBI" id="CHEBI:15378"/>
        <dbReference type="ChEBI" id="CHEBI:30616"/>
        <dbReference type="ChEBI" id="CHEBI:33019"/>
        <dbReference type="ChEBI" id="CHEBI:33384"/>
        <dbReference type="ChEBI" id="CHEBI:78442"/>
        <dbReference type="ChEBI" id="CHEBI:78533"/>
        <dbReference type="ChEBI" id="CHEBI:456215"/>
        <dbReference type="EC" id="6.1.1.11"/>
    </reaction>
</comment>
<dbReference type="PANTHER" id="PTHR43697:SF1">
    <property type="entry name" value="SERINE--TRNA LIGASE"/>
    <property type="match status" value="1"/>
</dbReference>
<feature type="binding site" evidence="12 14">
    <location>
        <begin position="346"/>
        <end position="349"/>
    </location>
    <ligand>
        <name>ATP</name>
        <dbReference type="ChEBI" id="CHEBI:30616"/>
    </ligand>
</feature>
<dbReference type="PIRSF" id="PIRSF001529">
    <property type="entry name" value="Ser-tRNA-synth_IIa"/>
    <property type="match status" value="1"/>
</dbReference>
<feature type="binding site" evidence="12">
    <location>
        <begin position="230"/>
        <end position="232"/>
    </location>
    <ligand>
        <name>L-serine</name>
        <dbReference type="ChEBI" id="CHEBI:33384"/>
    </ligand>
</feature>
<dbReference type="InterPro" id="IPR006195">
    <property type="entry name" value="aa-tRNA-synth_II"/>
</dbReference>
<dbReference type="AlphaFoldDB" id="A0A5P9XPB9"/>
<comment type="function">
    <text evidence="12">Catalyzes the attachment of serine to tRNA(Ser). Is also able to aminoacylate tRNA(Sec) with serine, to form the misacylated tRNA L-seryl-tRNA(Sec), which will be further converted into selenocysteinyl-tRNA(Sec).</text>
</comment>
<feature type="binding site" evidence="13">
    <location>
        <position position="230"/>
    </location>
    <ligand>
        <name>L-serine</name>
        <dbReference type="ChEBI" id="CHEBI:33384"/>
    </ligand>
</feature>
<protein>
    <recommendedName>
        <fullName evidence="12">Serine--tRNA ligase</fullName>
        <ecNumber evidence="12">6.1.1.11</ecNumber>
    </recommendedName>
    <alternativeName>
        <fullName evidence="12">Seryl-tRNA synthetase</fullName>
        <shortName evidence="12">SerRS</shortName>
    </alternativeName>
    <alternativeName>
        <fullName evidence="12">Seryl-tRNA(Ser/Sec) synthetase</fullName>
    </alternativeName>
</protein>
<proteinExistence type="inferred from homology"/>
<dbReference type="InterPro" id="IPR015866">
    <property type="entry name" value="Ser-tRNA-synth_1_N"/>
</dbReference>
<comment type="catalytic activity">
    <reaction evidence="10 12">
        <text>tRNA(Sec) + L-serine + ATP = L-seryl-tRNA(Sec) + AMP + diphosphate + H(+)</text>
        <dbReference type="Rhea" id="RHEA:42580"/>
        <dbReference type="Rhea" id="RHEA-COMP:9742"/>
        <dbReference type="Rhea" id="RHEA-COMP:10128"/>
        <dbReference type="ChEBI" id="CHEBI:15378"/>
        <dbReference type="ChEBI" id="CHEBI:30616"/>
        <dbReference type="ChEBI" id="CHEBI:33019"/>
        <dbReference type="ChEBI" id="CHEBI:33384"/>
        <dbReference type="ChEBI" id="CHEBI:78442"/>
        <dbReference type="ChEBI" id="CHEBI:78533"/>
        <dbReference type="ChEBI" id="CHEBI:456215"/>
        <dbReference type="EC" id="6.1.1.11"/>
    </reaction>
</comment>
<evidence type="ECO:0000256" key="10">
    <source>
        <dbReference type="ARBA" id="ARBA00047929"/>
    </source>
</evidence>
<comment type="subcellular location">
    <subcellularLocation>
        <location evidence="1 12">Cytoplasm</location>
    </subcellularLocation>
</comment>
<accession>A0A5P9XPB9</accession>
<feature type="domain" description="Aminoacyl-transfer RNA synthetases class-II family profile" evidence="16">
    <location>
        <begin position="171"/>
        <end position="406"/>
    </location>
</feature>